<dbReference type="AlphaFoldDB" id="A0A626M3C8"/>
<keyword evidence="1" id="KW-1133">Transmembrane helix</keyword>
<feature type="transmembrane region" description="Helical" evidence="1">
    <location>
        <begin position="12"/>
        <end position="40"/>
    </location>
</feature>
<protein>
    <submittedName>
        <fullName evidence="2">UDP-phosphate galactose phosphotransferase</fullName>
    </submittedName>
</protein>
<proteinExistence type="predicted"/>
<name>A0A626M3C8_SALMU</name>
<comment type="caution">
    <text evidence="2">The sequence shown here is derived from an EMBL/GenBank/DDBJ whole genome shotgun (WGS) entry which is preliminary data.</text>
</comment>
<keyword evidence="1" id="KW-0472">Membrane</keyword>
<keyword evidence="2" id="KW-0808">Transferase</keyword>
<gene>
    <name evidence="2" type="ORF">F9G82_25055</name>
</gene>
<evidence type="ECO:0000313" key="2">
    <source>
        <dbReference type="EMBL" id="EDB0373114.1"/>
    </source>
</evidence>
<feature type="transmembrane region" description="Helical" evidence="1">
    <location>
        <begin position="90"/>
        <end position="107"/>
    </location>
</feature>
<dbReference type="EMBL" id="AALMBH010000064">
    <property type="protein sequence ID" value="EDB0373114.1"/>
    <property type="molecule type" value="Genomic_DNA"/>
</dbReference>
<reference evidence="2" key="1">
    <citation type="submission" date="2019-10" db="EMBL/GenBank/DDBJ databases">
        <authorList>
            <person name="Ashton P.M."/>
            <person name="Dallman T."/>
            <person name="Nair S."/>
            <person name="De Pinna E."/>
            <person name="Peters T."/>
            <person name="Grant K."/>
        </authorList>
    </citation>
    <scope>NUCLEOTIDE SEQUENCE</scope>
    <source>
        <strain evidence="2">808171</strain>
    </source>
</reference>
<accession>A0A626M3C8</accession>
<dbReference type="GO" id="GO:0016740">
    <property type="term" value="F:transferase activity"/>
    <property type="evidence" value="ECO:0007669"/>
    <property type="project" value="UniProtKB-KW"/>
</dbReference>
<feature type="transmembrane region" description="Helical" evidence="1">
    <location>
        <begin position="56"/>
        <end position="74"/>
    </location>
</feature>
<organism evidence="2">
    <name type="scientific">Salmonella muenchen</name>
    <dbReference type="NCBI Taxonomy" id="596"/>
    <lineage>
        <taxon>Bacteria</taxon>
        <taxon>Pseudomonadati</taxon>
        <taxon>Pseudomonadota</taxon>
        <taxon>Gammaproteobacteria</taxon>
        <taxon>Enterobacterales</taxon>
        <taxon>Enterobacteriaceae</taxon>
        <taxon>Salmonella</taxon>
    </lineage>
</organism>
<sequence length="108" mass="13014">MDRFDNKYNPNLCKILLAISDLLFFNVALWASLGVVYLIFDEVQRFVPQEQLDNRFISHFILSIVCVGWFWVRLRHYTYRKPFWYELKEVIRTIVIFAVFDLALIAFT</sequence>
<feature type="non-terminal residue" evidence="2">
    <location>
        <position position="108"/>
    </location>
</feature>
<evidence type="ECO:0000256" key="1">
    <source>
        <dbReference type="SAM" id="Phobius"/>
    </source>
</evidence>
<keyword evidence="1" id="KW-0812">Transmembrane</keyword>